<dbReference type="RefSeq" id="XP_046042632.1">
    <property type="nucleotide sequence ID" value="XM_046188903.1"/>
</dbReference>
<keyword evidence="1" id="KW-0472">Membrane</keyword>
<evidence type="ECO:0000256" key="1">
    <source>
        <dbReference type="SAM" id="Phobius"/>
    </source>
</evidence>
<dbReference type="EMBL" id="JAGMUX010000025">
    <property type="protein sequence ID" value="KAH7227201.1"/>
    <property type="molecule type" value="Genomic_DNA"/>
</dbReference>
<feature type="non-terminal residue" evidence="2">
    <location>
        <position position="1"/>
    </location>
</feature>
<evidence type="ECO:0000313" key="3">
    <source>
        <dbReference type="Proteomes" id="UP000720189"/>
    </source>
</evidence>
<proteinExistence type="predicted"/>
<keyword evidence="1" id="KW-0812">Transmembrane</keyword>
<reference evidence="2" key="1">
    <citation type="journal article" date="2021" name="Nat. Commun.">
        <title>Genetic determinants of endophytism in the Arabidopsis root mycobiome.</title>
        <authorList>
            <person name="Mesny F."/>
            <person name="Miyauchi S."/>
            <person name="Thiergart T."/>
            <person name="Pickel B."/>
            <person name="Atanasova L."/>
            <person name="Karlsson M."/>
            <person name="Huettel B."/>
            <person name="Barry K.W."/>
            <person name="Haridas S."/>
            <person name="Chen C."/>
            <person name="Bauer D."/>
            <person name="Andreopoulos W."/>
            <person name="Pangilinan J."/>
            <person name="LaButti K."/>
            <person name="Riley R."/>
            <person name="Lipzen A."/>
            <person name="Clum A."/>
            <person name="Drula E."/>
            <person name="Henrissat B."/>
            <person name="Kohler A."/>
            <person name="Grigoriev I.V."/>
            <person name="Martin F.M."/>
            <person name="Hacquard S."/>
        </authorList>
    </citation>
    <scope>NUCLEOTIDE SEQUENCE</scope>
    <source>
        <strain evidence="2">MPI-CAGE-AT-0023</strain>
    </source>
</reference>
<comment type="caution">
    <text evidence="2">The sequence shown here is derived from an EMBL/GenBank/DDBJ whole genome shotgun (WGS) entry which is preliminary data.</text>
</comment>
<protein>
    <submittedName>
        <fullName evidence="2">Uncharacterized protein</fullName>
    </submittedName>
</protein>
<gene>
    <name evidence="2" type="ORF">BKA55DRAFT_527135</name>
</gene>
<evidence type="ECO:0000313" key="2">
    <source>
        <dbReference type="EMBL" id="KAH7227201.1"/>
    </source>
</evidence>
<dbReference type="AlphaFoldDB" id="A0A9P9JLV5"/>
<keyword evidence="1" id="KW-1133">Transmembrane helix</keyword>
<dbReference type="Proteomes" id="UP000720189">
    <property type="component" value="Unassembled WGS sequence"/>
</dbReference>
<organism evidence="2 3">
    <name type="scientific">Fusarium redolens</name>
    <dbReference type="NCBI Taxonomy" id="48865"/>
    <lineage>
        <taxon>Eukaryota</taxon>
        <taxon>Fungi</taxon>
        <taxon>Dikarya</taxon>
        <taxon>Ascomycota</taxon>
        <taxon>Pezizomycotina</taxon>
        <taxon>Sordariomycetes</taxon>
        <taxon>Hypocreomycetidae</taxon>
        <taxon>Hypocreales</taxon>
        <taxon>Nectriaceae</taxon>
        <taxon>Fusarium</taxon>
        <taxon>Fusarium redolens species complex</taxon>
    </lineage>
</organism>
<keyword evidence="3" id="KW-1185">Reference proteome</keyword>
<name>A0A9P9JLV5_FUSRE</name>
<accession>A0A9P9JLV5</accession>
<dbReference type="OrthoDB" id="4160379at2759"/>
<sequence length="127" mass="14425">KDPAADILLHFCYFAVNEDFKGGIASLTMLVYFRAVCGLSTPDGNKCLQPYRFTSILAKLIYYLWLIFLKAVLPRFSCSYGGIMRRLRHVLLRRLNTAPCEYICDSTLSPIGEFLSLLSYGNALRRS</sequence>
<feature type="transmembrane region" description="Helical" evidence="1">
    <location>
        <begin position="60"/>
        <end position="83"/>
    </location>
</feature>
<dbReference type="GeneID" id="70218857"/>